<dbReference type="AlphaFoldDB" id="A0AAV5VIZ7"/>
<feature type="non-terminal residue" evidence="2">
    <location>
        <position position="1"/>
    </location>
</feature>
<dbReference type="SUPFAM" id="SSF143990">
    <property type="entry name" value="YbiA-like"/>
    <property type="match status" value="3"/>
</dbReference>
<evidence type="ECO:0000313" key="2">
    <source>
        <dbReference type="EMBL" id="GMT19717.1"/>
    </source>
</evidence>
<feature type="region of interest" description="Disordered" evidence="1">
    <location>
        <begin position="836"/>
        <end position="1004"/>
    </location>
</feature>
<gene>
    <name evidence="2" type="ORF">PFISCL1PPCAC_11014</name>
</gene>
<evidence type="ECO:0000256" key="1">
    <source>
        <dbReference type="SAM" id="MobiDB-lite"/>
    </source>
</evidence>
<name>A0AAV5VIZ7_9BILA</name>
<dbReference type="Proteomes" id="UP001432322">
    <property type="component" value="Unassembled WGS sequence"/>
</dbReference>
<feature type="compositionally biased region" description="Basic and acidic residues" evidence="1">
    <location>
        <begin position="883"/>
        <end position="894"/>
    </location>
</feature>
<keyword evidence="3" id="KW-1185">Reference proteome</keyword>
<comment type="caution">
    <text evidence="2">The sequence shown here is derived from an EMBL/GenBank/DDBJ whole genome shotgun (WGS) entry which is preliminary data.</text>
</comment>
<dbReference type="Gene3D" id="1.10.357.40">
    <property type="entry name" value="YbiA-like"/>
    <property type="match status" value="3"/>
</dbReference>
<dbReference type="InterPro" id="IPR037238">
    <property type="entry name" value="YbiA-like_sf"/>
</dbReference>
<dbReference type="CDD" id="cd15457">
    <property type="entry name" value="NADAR"/>
    <property type="match status" value="2"/>
</dbReference>
<dbReference type="InterPro" id="IPR012816">
    <property type="entry name" value="NADAR"/>
</dbReference>
<accession>A0AAV5VIZ7</accession>
<feature type="compositionally biased region" description="Gly residues" evidence="1">
    <location>
        <begin position="928"/>
        <end position="937"/>
    </location>
</feature>
<evidence type="ECO:0008006" key="4">
    <source>
        <dbReference type="Google" id="ProtNLM"/>
    </source>
</evidence>
<evidence type="ECO:0000313" key="3">
    <source>
        <dbReference type="Proteomes" id="UP001432322"/>
    </source>
</evidence>
<sequence length="1004" mass="113368">FIPFRCLKPSRFPDSQSLIDRFAGYGESYREKSQISSAFSGVQPKPLAALTMQDGGQIVLIGNESDILHSGYSHAINEGGKRFPSVNHYAHSQILLSLGIDETKLLDLLAVSTKDVPNKARDLLLDNMPAGHDLSTLSSYLSTSRHSYTMQGLRIRVHQDKAFERCLMETNQCLLIVCDSKDKELGIGMEEQAFAEFMGRERVDAEQISYWMMNEIGRPQNLGANQLGYFLMWLRHEMRDAKRASMLKARLCDVDGISRDQNEKSAQLSVNDQLISLTGVFRPLSNYFPMRFEIKGEVYRSVEHYAYEKLFISLKLDDKCIEKLNTTVLPIHIPLVAQRIFDKLKISQSTIDGKLSKLDRWRQSAMKHKLGNNDYLQQLLLSTGNALLVDFAEGDPTWTCGSSESELQRLLAKDYVDAKKLLGWMREKEEKVPWRLRHICGNKTGVLLMELRERMATKDNQSRIPLISHLDLSLLTSQVSSHVVCFTAESVWHPLYPAEITPPGGGRILPSPAHYVAEKAIKFYSLNKLDSEYIMDEKSSVVCWQRLHEVLRACSPDMEKDTQWWMVKRHAVMKEALSLMLEQHPPLLRALLDTHDALIVYCCRFSSMEAELSIGMRESDLRAWMQHVDVDTKNLMELCNRPLAFRPPYLGGNRLGFILMELRREFVLRGVFPSNLPDLGIGADAILGSDSPTESMMCDVEFDVVDGDNYTGLWINPLLLLARETGDKALLAAATRVKHSPRMVSLDEEKITEIVDDIDAMGGKLDLSYLSECSPEDLRGAMMRLLGRLRGWMMRADLQQAEMNYVTREVTTQMQFSRRGLEEAIAHCKHVAMMRDGGGERMDVPPPGMPPQIPPQSLLNLPMRRERSPAQQQPMHRRAMAGGDRDDYRGRYDNGRMQSGGGGGQSGRRRSPERKLRGDLIPAPNRGGNRGVNGGAHHGMMNNSPRRPYRGDERERSPQAKRRRSPSPVAAVAEPPKPAPPKVKAPRPADEELSDGEIIDSDED</sequence>
<reference evidence="2" key="1">
    <citation type="submission" date="2023-10" db="EMBL/GenBank/DDBJ databases">
        <title>Genome assembly of Pristionchus species.</title>
        <authorList>
            <person name="Yoshida K."/>
            <person name="Sommer R.J."/>
        </authorList>
    </citation>
    <scope>NUCLEOTIDE SEQUENCE</scope>
    <source>
        <strain evidence="2">RS5133</strain>
    </source>
</reference>
<protein>
    <recommendedName>
        <fullName evidence="4">NADAR domain-containing protein</fullName>
    </recommendedName>
</protein>
<dbReference type="EMBL" id="BTSY01000003">
    <property type="protein sequence ID" value="GMT19717.1"/>
    <property type="molecule type" value="Genomic_DNA"/>
</dbReference>
<organism evidence="2 3">
    <name type="scientific">Pristionchus fissidentatus</name>
    <dbReference type="NCBI Taxonomy" id="1538716"/>
    <lineage>
        <taxon>Eukaryota</taxon>
        <taxon>Metazoa</taxon>
        <taxon>Ecdysozoa</taxon>
        <taxon>Nematoda</taxon>
        <taxon>Chromadorea</taxon>
        <taxon>Rhabditida</taxon>
        <taxon>Rhabditina</taxon>
        <taxon>Diplogasteromorpha</taxon>
        <taxon>Diplogasteroidea</taxon>
        <taxon>Neodiplogasteridae</taxon>
        <taxon>Pristionchus</taxon>
    </lineage>
</organism>
<proteinExistence type="predicted"/>
<feature type="compositionally biased region" description="Pro residues" evidence="1">
    <location>
        <begin position="844"/>
        <end position="854"/>
    </location>
</feature>
<feature type="compositionally biased region" description="Acidic residues" evidence="1">
    <location>
        <begin position="991"/>
        <end position="1004"/>
    </location>
</feature>
<feature type="compositionally biased region" description="Basic and acidic residues" evidence="1">
    <location>
        <begin position="949"/>
        <end position="958"/>
    </location>
</feature>